<dbReference type="EMBL" id="CAJPIZ010023293">
    <property type="protein sequence ID" value="CAG2118181.1"/>
    <property type="molecule type" value="Genomic_DNA"/>
</dbReference>
<dbReference type="AlphaFoldDB" id="A0A7R9LF12"/>
<dbReference type="EMBL" id="OC877868">
    <property type="protein sequence ID" value="CAD7640273.1"/>
    <property type="molecule type" value="Genomic_DNA"/>
</dbReference>
<evidence type="ECO:0000313" key="2">
    <source>
        <dbReference type="EMBL" id="CAD7640273.1"/>
    </source>
</evidence>
<protein>
    <submittedName>
        <fullName evidence="2">Uncharacterized protein</fullName>
    </submittedName>
</protein>
<keyword evidence="1" id="KW-0732">Signal</keyword>
<gene>
    <name evidence="2" type="ORF">OSB1V03_LOCUS18133</name>
</gene>
<keyword evidence="3" id="KW-1185">Reference proteome</keyword>
<organism evidence="2">
    <name type="scientific">Medioppia subpectinata</name>
    <dbReference type="NCBI Taxonomy" id="1979941"/>
    <lineage>
        <taxon>Eukaryota</taxon>
        <taxon>Metazoa</taxon>
        <taxon>Ecdysozoa</taxon>
        <taxon>Arthropoda</taxon>
        <taxon>Chelicerata</taxon>
        <taxon>Arachnida</taxon>
        <taxon>Acari</taxon>
        <taxon>Acariformes</taxon>
        <taxon>Sarcoptiformes</taxon>
        <taxon>Oribatida</taxon>
        <taxon>Brachypylina</taxon>
        <taxon>Oppioidea</taxon>
        <taxon>Oppiidae</taxon>
        <taxon>Medioppia</taxon>
    </lineage>
</organism>
<name>A0A7R9LF12_9ACAR</name>
<feature type="signal peptide" evidence="1">
    <location>
        <begin position="1"/>
        <end position="21"/>
    </location>
</feature>
<evidence type="ECO:0000256" key="1">
    <source>
        <dbReference type="SAM" id="SignalP"/>
    </source>
</evidence>
<proteinExistence type="predicted"/>
<evidence type="ECO:0000313" key="3">
    <source>
        <dbReference type="Proteomes" id="UP000759131"/>
    </source>
</evidence>
<accession>A0A7R9LF12</accession>
<reference evidence="2" key="1">
    <citation type="submission" date="2020-11" db="EMBL/GenBank/DDBJ databases">
        <authorList>
            <person name="Tran Van P."/>
        </authorList>
    </citation>
    <scope>NUCLEOTIDE SEQUENCE</scope>
</reference>
<sequence>MLHMIVRMLLLSLTLTAYVFTQMVIKDTPMCRLHPVQKIALRNVRSERVGHNPNVLQDLKMLAQFYETCVLQNEGFRFKKSYLN</sequence>
<dbReference type="Proteomes" id="UP000759131">
    <property type="component" value="Unassembled WGS sequence"/>
</dbReference>
<feature type="chain" id="PRO_5036403466" evidence="1">
    <location>
        <begin position="22"/>
        <end position="84"/>
    </location>
</feature>